<dbReference type="SFLD" id="SFLDG01129">
    <property type="entry name" value="C1.5:_HAD__Beta-PGM__Phosphata"/>
    <property type="match status" value="1"/>
</dbReference>
<dbReference type="SUPFAM" id="SSF56784">
    <property type="entry name" value="HAD-like"/>
    <property type="match status" value="1"/>
</dbReference>
<reference evidence="1 2" key="1">
    <citation type="submission" date="2018-11" db="EMBL/GenBank/DDBJ databases">
        <authorList>
            <person name="Kleinhagauer T."/>
            <person name="Glaeser S.P."/>
            <person name="Spergser J."/>
            <person name="Ruckert C."/>
            <person name="Kaempfer P."/>
            <person name="Busse H.-J."/>
        </authorList>
    </citation>
    <scope>NUCLEOTIDE SEQUENCE [LARGE SCALE GENOMIC DNA]</scope>
    <source>
        <strain evidence="1 2">812CH</strain>
    </source>
</reference>
<name>A0A3G6IZ61_9CORY</name>
<protein>
    <submittedName>
        <fullName evidence="1">Phosphorylated carbohydrates phosphatase</fullName>
        <ecNumber evidence="1">3.1.3.-</ecNumber>
    </submittedName>
</protein>
<evidence type="ECO:0000313" key="1">
    <source>
        <dbReference type="EMBL" id="AZA09264.1"/>
    </source>
</evidence>
<dbReference type="GO" id="GO:0016787">
    <property type="term" value="F:hydrolase activity"/>
    <property type="evidence" value="ECO:0007669"/>
    <property type="project" value="UniProtKB-KW"/>
</dbReference>
<dbReference type="AlphaFoldDB" id="A0A3G6IZ61"/>
<dbReference type="InterPro" id="IPR006439">
    <property type="entry name" value="HAD-SF_hydro_IA"/>
</dbReference>
<dbReference type="SFLD" id="SFLDG01135">
    <property type="entry name" value="C1.5.6:_HAD__Beta-PGM__Phospha"/>
    <property type="match status" value="1"/>
</dbReference>
<dbReference type="EC" id="3.1.3.-" evidence="1"/>
<evidence type="ECO:0000313" key="2">
    <source>
        <dbReference type="Proteomes" id="UP000271426"/>
    </source>
</evidence>
<dbReference type="NCBIfam" id="TIGR01509">
    <property type="entry name" value="HAD-SF-IA-v3"/>
    <property type="match status" value="1"/>
</dbReference>
<dbReference type="InterPro" id="IPR023198">
    <property type="entry name" value="PGP-like_dom2"/>
</dbReference>
<dbReference type="InterPro" id="IPR023214">
    <property type="entry name" value="HAD_sf"/>
</dbReference>
<dbReference type="CDD" id="cd07505">
    <property type="entry name" value="HAD_BPGM-like"/>
    <property type="match status" value="1"/>
</dbReference>
<dbReference type="Proteomes" id="UP000271426">
    <property type="component" value="Chromosome"/>
</dbReference>
<dbReference type="PANTHER" id="PTHR18901:SF38">
    <property type="entry name" value="PSEUDOURIDINE-5'-PHOSPHATASE"/>
    <property type="match status" value="1"/>
</dbReference>
<proteinExistence type="predicted"/>
<dbReference type="Gene3D" id="1.10.150.240">
    <property type="entry name" value="Putative phosphatase, domain 2"/>
    <property type="match status" value="1"/>
</dbReference>
<dbReference type="NCBIfam" id="TIGR01549">
    <property type="entry name" value="HAD-SF-IA-v1"/>
    <property type="match status" value="1"/>
</dbReference>
<sequence length="226" mass="24536">MFSAMIWDMDGTLVDSEPLWARGTFAMSEAMGKRLTPELQAQTVGASFSYTARLCAEHAGVELFDEAYWRRFAFENMRKMFSEELTLRPGVATMLQRFKASGVPMAIATNTEREVADAAIAFLGAELFQATVCGDEVPQGKPAPDIYHRAAELLGVAPSQCLVFEDSQAGMRAALAAKATVVGLPEREEDLVQGAASMRALVGGIDFDFDQAGDLAFWCDALQMGD</sequence>
<dbReference type="PRINTS" id="PR00413">
    <property type="entry name" value="HADHALOGNASE"/>
</dbReference>
<dbReference type="OrthoDB" id="9797743at2"/>
<gene>
    <name evidence="1" type="ORF">CPPEL_05725</name>
</gene>
<dbReference type="InterPro" id="IPR036412">
    <property type="entry name" value="HAD-like_sf"/>
</dbReference>
<dbReference type="Pfam" id="PF00702">
    <property type="entry name" value="Hydrolase"/>
    <property type="match status" value="1"/>
</dbReference>
<dbReference type="Gene3D" id="3.40.50.1000">
    <property type="entry name" value="HAD superfamily/HAD-like"/>
    <property type="match status" value="1"/>
</dbReference>
<dbReference type="PANTHER" id="PTHR18901">
    <property type="entry name" value="2-DEOXYGLUCOSE-6-PHOSPHATE PHOSPHATASE 2"/>
    <property type="match status" value="1"/>
</dbReference>
<keyword evidence="1" id="KW-0378">Hydrolase</keyword>
<organism evidence="1 2">
    <name type="scientific">Corynebacterium pseudopelargi</name>
    <dbReference type="NCBI Taxonomy" id="2080757"/>
    <lineage>
        <taxon>Bacteria</taxon>
        <taxon>Bacillati</taxon>
        <taxon>Actinomycetota</taxon>
        <taxon>Actinomycetes</taxon>
        <taxon>Mycobacteriales</taxon>
        <taxon>Corynebacteriaceae</taxon>
        <taxon>Corynebacterium</taxon>
    </lineage>
</organism>
<keyword evidence="2" id="KW-1185">Reference proteome</keyword>
<dbReference type="SFLD" id="SFLDS00003">
    <property type="entry name" value="Haloacid_Dehalogenase"/>
    <property type="match status" value="1"/>
</dbReference>
<dbReference type="EMBL" id="CP033898">
    <property type="protein sequence ID" value="AZA09264.1"/>
    <property type="molecule type" value="Genomic_DNA"/>
</dbReference>
<accession>A0A3G6IZ61</accession>
<dbReference type="KEGG" id="cpso:CPPEL_05725"/>